<feature type="non-terminal residue" evidence="1">
    <location>
        <position position="1"/>
    </location>
</feature>
<accession>G7PKM3</accession>
<dbReference type="eggNOG" id="KOG4728">
    <property type="taxonomic scope" value="Eukaryota"/>
</dbReference>
<dbReference type="EMBL" id="CM001287">
    <property type="protein sequence ID" value="EHH54882.1"/>
    <property type="molecule type" value="Genomic_DNA"/>
</dbReference>
<dbReference type="PANTHER" id="PTHR12138">
    <property type="entry name" value="PRIMATE-EXPANDED PROTEIN FAMILY"/>
    <property type="match status" value="1"/>
</dbReference>
<dbReference type="PANTHER" id="PTHR12138:SF162">
    <property type="entry name" value="CHROMOSOME UNDETERMINED SCAFFOLD_275, WHOLE GENOME SHOTGUN SEQUENCE"/>
    <property type="match status" value="1"/>
</dbReference>
<protein>
    <submittedName>
        <fullName evidence="1">Uncharacterized protein</fullName>
    </submittedName>
</protein>
<evidence type="ECO:0000313" key="1">
    <source>
        <dbReference type="EMBL" id="EHH54882.1"/>
    </source>
</evidence>
<proteinExistence type="predicted"/>
<gene>
    <name evidence="1" type="ORF">EGM_03982</name>
</gene>
<name>G7PKM3_MACFA</name>
<dbReference type="AlphaFoldDB" id="G7PKM3"/>
<sequence>LTLSPRLECSGPISAHCNLHLPGISDSASASQVAGITGACYHTWLIFVF</sequence>
<dbReference type="Proteomes" id="UP000009130">
    <property type="component" value="Chromosome 12"/>
</dbReference>
<reference evidence="1" key="1">
    <citation type="journal article" date="2011" name="Nat. Biotechnol.">
        <title>Genome sequencing and comparison of two nonhuman primate animal models, the cynomolgus and Chinese rhesus macaques.</title>
        <authorList>
            <person name="Yan G."/>
            <person name="Zhang G."/>
            <person name="Fang X."/>
            <person name="Zhang Y."/>
            <person name="Li C."/>
            <person name="Ling F."/>
            <person name="Cooper D.N."/>
            <person name="Li Q."/>
            <person name="Li Y."/>
            <person name="van Gool A.J."/>
            <person name="Du H."/>
            <person name="Chen J."/>
            <person name="Chen R."/>
            <person name="Zhang P."/>
            <person name="Huang Z."/>
            <person name="Thompson J.R."/>
            <person name="Meng Y."/>
            <person name="Bai Y."/>
            <person name="Wang J."/>
            <person name="Zhuo M."/>
            <person name="Wang T."/>
            <person name="Huang Y."/>
            <person name="Wei L."/>
            <person name="Li J."/>
            <person name="Wang Z."/>
            <person name="Hu H."/>
            <person name="Yang P."/>
            <person name="Le L."/>
            <person name="Stenson P.D."/>
            <person name="Li B."/>
            <person name="Liu X."/>
            <person name="Ball E.V."/>
            <person name="An N."/>
            <person name="Huang Q."/>
            <person name="Zhang Y."/>
            <person name="Fan W."/>
            <person name="Zhang X."/>
            <person name="Li Y."/>
            <person name="Wang W."/>
            <person name="Katze M.G."/>
            <person name="Su B."/>
            <person name="Nielsen R."/>
            <person name="Yang H."/>
            <person name="Wang J."/>
            <person name="Wang X."/>
            <person name="Wang J."/>
        </authorList>
    </citation>
    <scope>NUCLEOTIDE SEQUENCE [LARGE SCALE GENOMIC DNA]</scope>
    <source>
        <strain evidence="1">CE-4</strain>
    </source>
</reference>
<organism>
    <name type="scientific">Macaca fascicularis</name>
    <name type="common">Crab-eating macaque</name>
    <name type="synonym">Cynomolgus monkey</name>
    <dbReference type="NCBI Taxonomy" id="9541"/>
    <lineage>
        <taxon>Eukaryota</taxon>
        <taxon>Metazoa</taxon>
        <taxon>Chordata</taxon>
        <taxon>Craniata</taxon>
        <taxon>Vertebrata</taxon>
        <taxon>Euteleostomi</taxon>
        <taxon>Mammalia</taxon>
        <taxon>Eutheria</taxon>
        <taxon>Euarchontoglires</taxon>
        <taxon>Primates</taxon>
        <taxon>Haplorrhini</taxon>
        <taxon>Catarrhini</taxon>
        <taxon>Cercopithecidae</taxon>
        <taxon>Cercopithecinae</taxon>
        <taxon>Macaca</taxon>
    </lineage>
</organism>
<feature type="non-terminal residue" evidence="1">
    <location>
        <position position="49"/>
    </location>
</feature>